<dbReference type="AlphaFoldDB" id="A0A4R6E6D6"/>
<dbReference type="PANTHER" id="PTHR11795:SF447">
    <property type="entry name" value="ABC TRANSPORTER PERMEASE PROTEIN"/>
    <property type="match status" value="1"/>
</dbReference>
<keyword evidence="12" id="KW-1185">Reference proteome</keyword>
<dbReference type="InterPro" id="IPR017779">
    <property type="entry name" value="ABC_UrtB_bac"/>
</dbReference>
<comment type="similarity">
    <text evidence="8">Belongs to the binding-protein-dependent transport system permease family. LivHM subfamily.</text>
</comment>
<keyword evidence="5" id="KW-0029">Amino-acid transport</keyword>
<evidence type="ECO:0000256" key="2">
    <source>
        <dbReference type="ARBA" id="ARBA00022448"/>
    </source>
</evidence>
<evidence type="ECO:0000313" key="11">
    <source>
        <dbReference type="EMBL" id="TDN53487.1"/>
    </source>
</evidence>
<evidence type="ECO:0000256" key="7">
    <source>
        <dbReference type="ARBA" id="ARBA00023136"/>
    </source>
</evidence>
<dbReference type="CDD" id="cd06582">
    <property type="entry name" value="TM_PBP1_LivH_like"/>
    <property type="match status" value="1"/>
</dbReference>
<feature type="chain" id="PRO_5020807064" evidence="10">
    <location>
        <begin position="29"/>
        <end position="539"/>
    </location>
</feature>
<evidence type="ECO:0000256" key="6">
    <source>
        <dbReference type="ARBA" id="ARBA00022989"/>
    </source>
</evidence>
<feature type="transmembrane region" description="Helical" evidence="9">
    <location>
        <begin position="379"/>
        <end position="404"/>
    </location>
</feature>
<proteinExistence type="inferred from homology"/>
<dbReference type="NCBIfam" id="TIGR03409">
    <property type="entry name" value="urea_trans_UrtB"/>
    <property type="match status" value="1"/>
</dbReference>
<keyword evidence="6 9" id="KW-1133">Transmembrane helix</keyword>
<dbReference type="GO" id="GO:0005886">
    <property type="term" value="C:plasma membrane"/>
    <property type="evidence" value="ECO:0007669"/>
    <property type="project" value="UniProtKB-SubCell"/>
</dbReference>
<feature type="transmembrane region" description="Helical" evidence="9">
    <location>
        <begin position="280"/>
        <end position="299"/>
    </location>
</feature>
<protein>
    <submittedName>
        <fullName evidence="11">Amino acid/amide ABC transporter membrane protein 1 (HAAT family)</fullName>
    </submittedName>
</protein>
<evidence type="ECO:0000256" key="10">
    <source>
        <dbReference type="SAM" id="SignalP"/>
    </source>
</evidence>
<evidence type="ECO:0000313" key="12">
    <source>
        <dbReference type="Proteomes" id="UP000295129"/>
    </source>
</evidence>
<sequence>MEPAMNRLLLRLVLFCAALACLAGPARAALDPALLAGFHGDFSSRVAAIEALGVAGGDDARRVLAALEEGNLGVVGERVLIVDGDTVRDAATGEAAEVAAADVDLITVNNRVRRALSAAHAALSLLAGERGERLAAAQNLSENASETLLPLFERALAAEKDEAVRGVLTRAMAKVNLGAANPAKRLQAAEALGESSDPAVKNMLAVLLQKNGDTWAEPDIAVRTAAEASIAAIDRRVATAQHIGTVFSGLSLGSILLLAALGLAITYGVMGIINMAHGELLMVGAYATFMVQTLFRSYLPGWLDWYVVAAIPVAFFAAALVGVAMERLVLRHLYGRPLESLLATWGLSLVLIQAMRIIVGPQNVELANPSWMSGGIELAAGVVLPWNRIVIIGFAVFVLVLIWLTMQKTRLGMFVRAVTQNRPMAGCVGVPTARVDTLAFAIGAGIAGLGGLALSQIANVGPAMGQGYIVDSFMVVVLGGVGQLAGAVWAALGLGIVSKFLEGWAGAVIAKILVLVFIIVFIQKRPQGIFALKGRFADS</sequence>
<feature type="transmembrane region" description="Helical" evidence="9">
    <location>
        <begin position="473"/>
        <end position="497"/>
    </location>
</feature>
<organism evidence="11 12">
    <name type="scientific">Azoarcus indigens</name>
    <dbReference type="NCBI Taxonomy" id="29545"/>
    <lineage>
        <taxon>Bacteria</taxon>
        <taxon>Pseudomonadati</taxon>
        <taxon>Pseudomonadota</taxon>
        <taxon>Betaproteobacteria</taxon>
        <taxon>Rhodocyclales</taxon>
        <taxon>Zoogloeaceae</taxon>
        <taxon>Azoarcus</taxon>
    </lineage>
</organism>
<keyword evidence="4 9" id="KW-0812">Transmembrane</keyword>
<feature type="signal peptide" evidence="10">
    <location>
        <begin position="1"/>
        <end position="28"/>
    </location>
</feature>
<evidence type="ECO:0000256" key="9">
    <source>
        <dbReference type="SAM" id="Phobius"/>
    </source>
</evidence>
<evidence type="ECO:0000256" key="4">
    <source>
        <dbReference type="ARBA" id="ARBA00022692"/>
    </source>
</evidence>
<dbReference type="PANTHER" id="PTHR11795">
    <property type="entry name" value="BRANCHED-CHAIN AMINO ACID TRANSPORT SYSTEM PERMEASE PROTEIN LIVH"/>
    <property type="match status" value="1"/>
</dbReference>
<feature type="transmembrane region" description="Helical" evidence="9">
    <location>
        <begin position="250"/>
        <end position="273"/>
    </location>
</feature>
<dbReference type="InterPro" id="IPR052157">
    <property type="entry name" value="BCAA_transport_permease"/>
</dbReference>
<feature type="transmembrane region" description="Helical" evidence="9">
    <location>
        <begin position="341"/>
        <end position="359"/>
    </location>
</feature>
<dbReference type="InterPro" id="IPR001851">
    <property type="entry name" value="ABC_transp_permease"/>
</dbReference>
<gene>
    <name evidence="11" type="ORF">C7389_105162</name>
</gene>
<feature type="transmembrane region" description="Helical" evidence="9">
    <location>
        <begin position="305"/>
        <end position="329"/>
    </location>
</feature>
<keyword evidence="7 9" id="KW-0472">Membrane</keyword>
<comment type="subcellular location">
    <subcellularLocation>
        <location evidence="1">Cell membrane</location>
        <topology evidence="1">Multi-pass membrane protein</topology>
    </subcellularLocation>
</comment>
<dbReference type="EMBL" id="SNVV01000005">
    <property type="protein sequence ID" value="TDN53487.1"/>
    <property type="molecule type" value="Genomic_DNA"/>
</dbReference>
<name>A0A4R6E6D6_9RHOO</name>
<feature type="transmembrane region" description="Helical" evidence="9">
    <location>
        <begin position="503"/>
        <end position="522"/>
    </location>
</feature>
<dbReference type="OrthoDB" id="9807115at2"/>
<keyword evidence="3" id="KW-1003">Cell membrane</keyword>
<reference evidence="11 12" key="1">
    <citation type="submission" date="2019-03" db="EMBL/GenBank/DDBJ databases">
        <title>Genomic Encyclopedia of Type Strains, Phase IV (KMG-IV): sequencing the most valuable type-strain genomes for metagenomic binning, comparative biology and taxonomic classification.</title>
        <authorList>
            <person name="Goeker M."/>
        </authorList>
    </citation>
    <scope>NUCLEOTIDE SEQUENCE [LARGE SCALE GENOMIC DNA]</scope>
    <source>
        <strain evidence="11 12">DSM 12121</strain>
    </source>
</reference>
<dbReference type="Proteomes" id="UP000295129">
    <property type="component" value="Unassembled WGS sequence"/>
</dbReference>
<evidence type="ECO:0000256" key="3">
    <source>
        <dbReference type="ARBA" id="ARBA00022475"/>
    </source>
</evidence>
<comment type="caution">
    <text evidence="11">The sequence shown here is derived from an EMBL/GenBank/DDBJ whole genome shotgun (WGS) entry which is preliminary data.</text>
</comment>
<dbReference type="GO" id="GO:0006865">
    <property type="term" value="P:amino acid transport"/>
    <property type="evidence" value="ECO:0007669"/>
    <property type="project" value="UniProtKB-KW"/>
</dbReference>
<evidence type="ECO:0000256" key="8">
    <source>
        <dbReference type="ARBA" id="ARBA00037998"/>
    </source>
</evidence>
<keyword evidence="2" id="KW-0813">Transport</keyword>
<evidence type="ECO:0000256" key="1">
    <source>
        <dbReference type="ARBA" id="ARBA00004651"/>
    </source>
</evidence>
<evidence type="ECO:0000256" key="5">
    <source>
        <dbReference type="ARBA" id="ARBA00022970"/>
    </source>
</evidence>
<dbReference type="GO" id="GO:0022857">
    <property type="term" value="F:transmembrane transporter activity"/>
    <property type="evidence" value="ECO:0007669"/>
    <property type="project" value="InterPro"/>
</dbReference>
<accession>A0A4R6E6D6</accession>
<keyword evidence="10" id="KW-0732">Signal</keyword>
<dbReference type="Pfam" id="PF02653">
    <property type="entry name" value="BPD_transp_2"/>
    <property type="match status" value="1"/>
</dbReference>